<comment type="similarity">
    <text evidence="3 6">Belongs to the universal ribosomal protein uL10 family.</text>
</comment>
<gene>
    <name evidence="9" type="ORF">MANT1106_LOCUS17796</name>
</gene>
<dbReference type="InterPro" id="IPR033867">
    <property type="entry name" value="Mrt4"/>
</dbReference>
<protein>
    <recommendedName>
        <fullName evidence="6">Ribosome assembly factor mrt4</fullName>
    </recommendedName>
</protein>
<dbReference type="GO" id="GO:0003723">
    <property type="term" value="F:RNA binding"/>
    <property type="evidence" value="ECO:0007669"/>
    <property type="project" value="TreeGrafter"/>
</dbReference>
<feature type="compositionally biased region" description="Basic residues" evidence="7">
    <location>
        <begin position="270"/>
        <end position="284"/>
    </location>
</feature>
<dbReference type="GO" id="GO:0006364">
    <property type="term" value="P:rRNA processing"/>
    <property type="evidence" value="ECO:0007669"/>
    <property type="project" value="TreeGrafter"/>
</dbReference>
<keyword evidence="4 6" id="KW-0963">Cytoplasm</keyword>
<comment type="subunit">
    <text evidence="6">Associates with the pre-60S ribosomal particle.</text>
</comment>
<dbReference type="InterPro" id="IPR043141">
    <property type="entry name" value="Ribosomal_uL10-like_sf"/>
</dbReference>
<dbReference type="InterPro" id="IPR051742">
    <property type="entry name" value="Ribosome_Assembly_uL10"/>
</dbReference>
<name>A0A7S0SZ37_9CHLO</name>
<evidence type="ECO:0000256" key="5">
    <source>
        <dbReference type="ARBA" id="ARBA00023242"/>
    </source>
</evidence>
<dbReference type="GO" id="GO:0005737">
    <property type="term" value="C:cytoplasm"/>
    <property type="evidence" value="ECO:0007669"/>
    <property type="project" value="UniProtKB-SubCell"/>
</dbReference>
<dbReference type="InterPro" id="IPR040637">
    <property type="entry name" value="Ribosomal_uL10-like_insert"/>
</dbReference>
<reference evidence="9" key="1">
    <citation type="submission" date="2021-01" db="EMBL/GenBank/DDBJ databases">
        <authorList>
            <person name="Corre E."/>
            <person name="Pelletier E."/>
            <person name="Niang G."/>
            <person name="Scheremetjew M."/>
            <person name="Finn R."/>
            <person name="Kale V."/>
            <person name="Holt S."/>
            <person name="Cochrane G."/>
            <person name="Meng A."/>
            <person name="Brown T."/>
            <person name="Cohen L."/>
        </authorList>
    </citation>
    <scope>NUCLEOTIDE SEQUENCE</scope>
    <source>
        <strain evidence="9">SL-175</strain>
    </source>
</reference>
<dbReference type="GO" id="GO:0000027">
    <property type="term" value="P:ribosomal large subunit assembly"/>
    <property type="evidence" value="ECO:0007669"/>
    <property type="project" value="InterPro"/>
</dbReference>
<evidence type="ECO:0000259" key="8">
    <source>
        <dbReference type="Pfam" id="PF17777"/>
    </source>
</evidence>
<keyword evidence="5 6" id="KW-0539">Nucleus</keyword>
<comment type="function">
    <text evidence="1">Ribosomal protein P0 is the functional equivalent of E.coli protein L10.</text>
</comment>
<evidence type="ECO:0000313" key="9">
    <source>
        <dbReference type="EMBL" id="CAD8717451.1"/>
    </source>
</evidence>
<sequence length="284" mass="31471">MPKSRRDKVVALTQTKKKGRERKGGLIESVREALEDYDSVFAFRCENQRNNTFKEMKKDLNQTSRFFMGSNKVLQVALGKAPADEQREGIHQLSALIKGHAGLVFTNLTKEDLETAFEKYQVSDFARTGTTASQTVVIEAGPVHGPHGGLMEHTLEPMLRKNGMPTKLNRGVIELLADHTVCKEGSFISPAGAILLRLFGHELATFKIDLLCGWKEGGEFEAYAAAAGDDDEELDLGDADRDRFRYDHVGGSMMLPKELLENPDAAIEHPKKRTSARKKAGSKL</sequence>
<dbReference type="GO" id="GO:0030687">
    <property type="term" value="C:preribosome, large subunit precursor"/>
    <property type="evidence" value="ECO:0007669"/>
    <property type="project" value="TreeGrafter"/>
</dbReference>
<comment type="function">
    <text evidence="2 6">Component of the ribosome assembly machinery. Nuclear paralog of the ribosomal protein P0, it binds pre-60S subunits at an early stage of assembly in the nucleolus, and is replaced by P0 in cytoplasmic pre-60S subunits and mature 80S ribosomes.</text>
</comment>
<comment type="subcellular location">
    <subcellularLocation>
        <location evidence="6">Cytoplasm</location>
    </subcellularLocation>
    <subcellularLocation>
        <location evidence="6">Nucleus</location>
        <location evidence="6">Nucleolus</location>
    </subcellularLocation>
</comment>
<dbReference type="InterPro" id="IPR001790">
    <property type="entry name" value="Ribosomal_uL10"/>
</dbReference>
<evidence type="ECO:0000256" key="1">
    <source>
        <dbReference type="ARBA" id="ARBA00002200"/>
    </source>
</evidence>
<dbReference type="AlphaFoldDB" id="A0A7S0SZ37"/>
<evidence type="ECO:0000256" key="7">
    <source>
        <dbReference type="SAM" id="MobiDB-lite"/>
    </source>
</evidence>
<dbReference type="Gene3D" id="3.30.70.1730">
    <property type="match status" value="1"/>
</dbReference>
<dbReference type="GO" id="GO:0005730">
    <property type="term" value="C:nucleolus"/>
    <property type="evidence" value="ECO:0007669"/>
    <property type="project" value="UniProtKB-SubCell"/>
</dbReference>
<dbReference type="Pfam" id="PF00466">
    <property type="entry name" value="Ribosomal_L10"/>
    <property type="match status" value="1"/>
</dbReference>
<proteinExistence type="inferred from homology"/>
<feature type="region of interest" description="Disordered" evidence="7">
    <location>
        <begin position="260"/>
        <end position="284"/>
    </location>
</feature>
<dbReference type="Pfam" id="PF17777">
    <property type="entry name" value="RL10P_insert"/>
    <property type="match status" value="1"/>
</dbReference>
<dbReference type="Gene3D" id="3.90.105.20">
    <property type="match status" value="1"/>
</dbReference>
<evidence type="ECO:0000256" key="4">
    <source>
        <dbReference type="ARBA" id="ARBA00022490"/>
    </source>
</evidence>
<accession>A0A7S0SZ37</accession>
<dbReference type="InterPro" id="IPR043164">
    <property type="entry name" value="Ribosomal_uL10-like_insert_sf"/>
</dbReference>
<dbReference type="SUPFAM" id="SSF160369">
    <property type="entry name" value="Ribosomal protein L10-like"/>
    <property type="match status" value="1"/>
</dbReference>
<keyword evidence="6" id="KW-0690">Ribosome biogenesis</keyword>
<evidence type="ECO:0000256" key="3">
    <source>
        <dbReference type="ARBA" id="ARBA00008889"/>
    </source>
</evidence>
<dbReference type="FunFam" id="3.30.70.1730:FF:000005">
    <property type="entry name" value="Ribosome assembly factor mrt4"/>
    <property type="match status" value="1"/>
</dbReference>
<dbReference type="EMBL" id="HBFC01029984">
    <property type="protein sequence ID" value="CAD8717451.1"/>
    <property type="molecule type" value="Transcribed_RNA"/>
</dbReference>
<dbReference type="CDD" id="cd05796">
    <property type="entry name" value="Ribosomal_P0_like"/>
    <property type="match status" value="1"/>
</dbReference>
<feature type="domain" description="Large ribosomal subunit protein uL10-like insertion" evidence="8">
    <location>
        <begin position="126"/>
        <end position="200"/>
    </location>
</feature>
<evidence type="ECO:0000256" key="2">
    <source>
        <dbReference type="ARBA" id="ARBA00004046"/>
    </source>
</evidence>
<dbReference type="PANTHER" id="PTHR45841">
    <property type="entry name" value="MRNA TURNOVER PROTEIN 4 MRTO4"/>
    <property type="match status" value="1"/>
</dbReference>
<dbReference type="PANTHER" id="PTHR45841:SF1">
    <property type="entry name" value="MRNA TURNOVER PROTEIN 4 HOMOLOG"/>
    <property type="match status" value="1"/>
</dbReference>
<organism evidence="9">
    <name type="scientific">Mantoniella antarctica</name>
    <dbReference type="NCBI Taxonomy" id="81844"/>
    <lineage>
        <taxon>Eukaryota</taxon>
        <taxon>Viridiplantae</taxon>
        <taxon>Chlorophyta</taxon>
        <taxon>Mamiellophyceae</taxon>
        <taxon>Mamiellales</taxon>
        <taxon>Mamiellaceae</taxon>
        <taxon>Mantoniella</taxon>
    </lineage>
</organism>
<evidence type="ECO:0000256" key="6">
    <source>
        <dbReference type="RuleBase" id="RU364039"/>
    </source>
</evidence>
<dbReference type="GO" id="GO:0000956">
    <property type="term" value="P:nuclear-transcribed mRNA catabolic process"/>
    <property type="evidence" value="ECO:0007669"/>
    <property type="project" value="TreeGrafter"/>
</dbReference>